<evidence type="ECO:0000256" key="18">
    <source>
        <dbReference type="PIRSR" id="PIRSR038895-1"/>
    </source>
</evidence>
<evidence type="ECO:0000256" key="15">
    <source>
        <dbReference type="ARBA" id="ARBA00023136"/>
    </source>
</evidence>
<feature type="binding site" evidence="19">
    <location>
        <position position="150"/>
    </location>
    <ligand>
        <name>Mg(2+)</name>
        <dbReference type="ChEBI" id="CHEBI:18420"/>
        <label>1</label>
    </ligand>
</feature>
<dbReference type="OrthoDB" id="5212574at2759"/>
<dbReference type="NCBIfam" id="TIGR01499">
    <property type="entry name" value="folC"/>
    <property type="match status" value="1"/>
</dbReference>
<keyword evidence="7 17" id="KW-0554">One-carbon metabolism</keyword>
<dbReference type="Proteomes" id="UP000756346">
    <property type="component" value="Unassembled WGS sequence"/>
</dbReference>
<protein>
    <recommendedName>
        <fullName evidence="17">Folylpolyglutamate synthase</fullName>
        <ecNumber evidence="17">6.3.2.17</ecNumber>
    </recommendedName>
    <alternativeName>
        <fullName evidence="17">Folylpoly-gamma-glutamate synthetase</fullName>
    </alternativeName>
    <alternativeName>
        <fullName evidence="17">Tetrahydrofolylpolyglutamate synthase</fullName>
    </alternativeName>
</protein>
<evidence type="ECO:0000256" key="10">
    <source>
        <dbReference type="ARBA" id="ARBA00022741"/>
    </source>
</evidence>
<dbReference type="GO" id="GO:0005829">
    <property type="term" value="C:cytosol"/>
    <property type="evidence" value="ECO:0007669"/>
    <property type="project" value="TreeGrafter"/>
</dbReference>
<keyword evidence="9 19" id="KW-0479">Metal-binding</keyword>
<evidence type="ECO:0000256" key="9">
    <source>
        <dbReference type="ARBA" id="ARBA00022723"/>
    </source>
</evidence>
<evidence type="ECO:0000256" key="13">
    <source>
        <dbReference type="ARBA" id="ARBA00022842"/>
    </source>
</evidence>
<evidence type="ECO:0000256" key="16">
    <source>
        <dbReference type="ARBA" id="ARBA00047493"/>
    </source>
</evidence>
<dbReference type="GO" id="GO:0004326">
    <property type="term" value="F:tetrahydrofolylpolyglutamate synthase activity"/>
    <property type="evidence" value="ECO:0007669"/>
    <property type="project" value="UniProtKB-EC"/>
</dbReference>
<dbReference type="PROSITE" id="PS01012">
    <property type="entry name" value="FOLYLPOLYGLU_SYNT_2"/>
    <property type="match status" value="1"/>
</dbReference>
<dbReference type="PANTHER" id="PTHR11136:SF5">
    <property type="entry name" value="FOLYLPOLYGLUTAMATE SYNTHASE, MITOCHONDRIAL"/>
    <property type="match status" value="1"/>
</dbReference>
<evidence type="ECO:0000256" key="5">
    <source>
        <dbReference type="ARBA" id="ARBA00008276"/>
    </source>
</evidence>
<evidence type="ECO:0000256" key="1">
    <source>
        <dbReference type="ARBA" id="ARBA00004273"/>
    </source>
</evidence>
<evidence type="ECO:0000313" key="20">
    <source>
        <dbReference type="EMBL" id="KAH7018363.1"/>
    </source>
</evidence>
<feature type="binding site" evidence="19">
    <location>
        <position position="235"/>
    </location>
    <ligand>
        <name>Mg(2+)</name>
        <dbReference type="ChEBI" id="CHEBI:18420"/>
        <label>1</label>
    </ligand>
</feature>
<keyword evidence="11" id="KW-0999">Mitochondrion inner membrane</keyword>
<keyword evidence="8 17" id="KW-0436">Ligase</keyword>
<dbReference type="SUPFAM" id="SSF53244">
    <property type="entry name" value="MurD-like peptide ligases, peptide-binding domain"/>
    <property type="match status" value="1"/>
</dbReference>
<comment type="cofactor">
    <cofactor evidence="17">
        <name>a monovalent cation</name>
        <dbReference type="ChEBI" id="CHEBI:60242"/>
    </cofactor>
    <text evidence="17">A monovalent cation.</text>
</comment>
<keyword evidence="13 19" id="KW-0460">Magnesium</keyword>
<evidence type="ECO:0000256" key="3">
    <source>
        <dbReference type="ARBA" id="ARBA00004496"/>
    </source>
</evidence>
<dbReference type="GO" id="GO:0046872">
    <property type="term" value="F:metal ion binding"/>
    <property type="evidence" value="ECO:0007669"/>
    <property type="project" value="UniProtKB-KW"/>
</dbReference>
<evidence type="ECO:0000256" key="7">
    <source>
        <dbReference type="ARBA" id="ARBA00022563"/>
    </source>
</evidence>
<sequence length="562" mass="61262">MLARLQSRTTTTTLKTGAFAFKAIQNASATAFRTSGQLRLDSFLAMARTYDGALARLASLQSNKAITALFDPPAASTTDNSKPVDLNALAIPEMLGWLERAGLSASDLARLRCIHVAGTKGKGSVCAYLTSILTQPSARSVAGLVGTYTSPHLVTVRERIQLDGRPISQQLFARYFFEVWDAFTASARSKATRDSISVSEEDLEGPGTKPFFFRFLTIMAFHAFLREGVKSAVIECGIGGEYDSTNILPMEAVTTAVVTQLGIDHVGMLGGTLPEIAWHKAGICKKDRACFTRRLAGGDEQERTMQVLRERAKAAQARLLEVPDEEVQQWSGVNRSEAASSLAGSFQKYNQALAVGAALEHMALLSSSDQRPDEVSKWLQDVPGFFKDGLLQAHLRGRCETREDNAITWFIDGAHTAESLQGTARWFSSSIGSVSGAQRILVFNQQDRDVTKLLQDLLDGIENDSRDTHFDYAIFTTNEFERAQTDLSPTDTSVQHIAMTSMKVLSPATDSRVSRSVEEAIRDVRGLANTAEKNGQKTVVLVTGSLHLVSAFLRCIEPGEDP</sequence>
<feature type="binding site" evidence="18">
    <location>
        <position position="398"/>
    </location>
    <ligand>
        <name>ATP</name>
        <dbReference type="ChEBI" id="CHEBI:30616"/>
    </ligand>
</feature>
<evidence type="ECO:0000256" key="12">
    <source>
        <dbReference type="ARBA" id="ARBA00022840"/>
    </source>
</evidence>
<accession>A0A9P9BJP8</accession>
<evidence type="ECO:0000256" key="4">
    <source>
        <dbReference type="ARBA" id="ARBA00005150"/>
    </source>
</evidence>
<evidence type="ECO:0000256" key="2">
    <source>
        <dbReference type="ARBA" id="ARBA00004305"/>
    </source>
</evidence>
<gene>
    <name evidence="20" type="ORF">B0I36DRAFT_335832</name>
</gene>
<name>A0A9P9BJP8_9PEZI</name>
<organism evidence="20 21">
    <name type="scientific">Microdochium trichocladiopsis</name>
    <dbReference type="NCBI Taxonomy" id="1682393"/>
    <lineage>
        <taxon>Eukaryota</taxon>
        <taxon>Fungi</taxon>
        <taxon>Dikarya</taxon>
        <taxon>Ascomycota</taxon>
        <taxon>Pezizomycotina</taxon>
        <taxon>Sordariomycetes</taxon>
        <taxon>Xylariomycetidae</taxon>
        <taxon>Xylariales</taxon>
        <taxon>Microdochiaceae</taxon>
        <taxon>Microdochium</taxon>
    </lineage>
</organism>
<dbReference type="InterPro" id="IPR001645">
    <property type="entry name" value="Folylpolyglutamate_synth"/>
</dbReference>
<dbReference type="InterPro" id="IPR023600">
    <property type="entry name" value="Folylpolyglutamate_synth_euk"/>
</dbReference>
<reference evidence="20" key="1">
    <citation type="journal article" date="2021" name="Nat. Commun.">
        <title>Genetic determinants of endophytism in the Arabidopsis root mycobiome.</title>
        <authorList>
            <person name="Mesny F."/>
            <person name="Miyauchi S."/>
            <person name="Thiergart T."/>
            <person name="Pickel B."/>
            <person name="Atanasova L."/>
            <person name="Karlsson M."/>
            <person name="Huettel B."/>
            <person name="Barry K.W."/>
            <person name="Haridas S."/>
            <person name="Chen C."/>
            <person name="Bauer D."/>
            <person name="Andreopoulos W."/>
            <person name="Pangilinan J."/>
            <person name="LaButti K."/>
            <person name="Riley R."/>
            <person name="Lipzen A."/>
            <person name="Clum A."/>
            <person name="Drula E."/>
            <person name="Henrissat B."/>
            <person name="Kohler A."/>
            <person name="Grigoriev I.V."/>
            <person name="Martin F.M."/>
            <person name="Hacquard S."/>
        </authorList>
    </citation>
    <scope>NUCLEOTIDE SEQUENCE</scope>
    <source>
        <strain evidence="20">MPI-CAGE-CH-0230</strain>
    </source>
</reference>
<dbReference type="RefSeq" id="XP_046006630.1">
    <property type="nucleotide sequence ID" value="XM_046155531.1"/>
</dbReference>
<dbReference type="EC" id="6.3.2.17" evidence="17"/>
<dbReference type="GO" id="GO:0006730">
    <property type="term" value="P:one-carbon metabolic process"/>
    <property type="evidence" value="ECO:0007669"/>
    <property type="project" value="UniProtKB-KW"/>
</dbReference>
<dbReference type="GO" id="GO:0005524">
    <property type="term" value="F:ATP binding"/>
    <property type="evidence" value="ECO:0007669"/>
    <property type="project" value="UniProtKB-KW"/>
</dbReference>
<dbReference type="PROSITE" id="PS01011">
    <property type="entry name" value="FOLYLPOLYGLU_SYNT_1"/>
    <property type="match status" value="1"/>
</dbReference>
<dbReference type="InterPro" id="IPR036565">
    <property type="entry name" value="Mur-like_cat_sf"/>
</dbReference>
<dbReference type="GO" id="GO:0005743">
    <property type="term" value="C:mitochondrial inner membrane"/>
    <property type="evidence" value="ECO:0007669"/>
    <property type="project" value="UniProtKB-SubCell"/>
</dbReference>
<dbReference type="Gene3D" id="3.40.1190.10">
    <property type="entry name" value="Mur-like, catalytic domain"/>
    <property type="match status" value="1"/>
</dbReference>
<keyword evidence="15" id="KW-0472">Membrane</keyword>
<dbReference type="AlphaFoldDB" id="A0A9P9BJP8"/>
<keyword evidence="6" id="KW-0963">Cytoplasm</keyword>
<evidence type="ECO:0000256" key="14">
    <source>
        <dbReference type="ARBA" id="ARBA00023128"/>
    </source>
</evidence>
<evidence type="ECO:0000256" key="17">
    <source>
        <dbReference type="PIRNR" id="PIRNR038895"/>
    </source>
</evidence>
<feature type="binding site" evidence="18">
    <location>
        <position position="412"/>
    </location>
    <ligand>
        <name>ATP</name>
        <dbReference type="ChEBI" id="CHEBI:30616"/>
    </ligand>
</feature>
<keyword evidence="14" id="KW-0496">Mitochondrion</keyword>
<dbReference type="GO" id="GO:0005759">
    <property type="term" value="C:mitochondrial matrix"/>
    <property type="evidence" value="ECO:0007669"/>
    <property type="project" value="UniProtKB-SubCell"/>
</dbReference>
<dbReference type="InterPro" id="IPR036615">
    <property type="entry name" value="Mur_ligase_C_dom_sf"/>
</dbReference>
<comment type="subcellular location">
    <subcellularLocation>
        <location evidence="3">Cytoplasm</location>
    </subcellularLocation>
    <subcellularLocation>
        <location evidence="1">Mitochondrion inner membrane</location>
    </subcellularLocation>
    <subcellularLocation>
        <location evidence="2">Mitochondrion matrix</location>
    </subcellularLocation>
</comment>
<dbReference type="InterPro" id="IPR018109">
    <property type="entry name" value="Folylpolyglutamate_synth_CS"/>
</dbReference>
<evidence type="ECO:0000256" key="8">
    <source>
        <dbReference type="ARBA" id="ARBA00022598"/>
    </source>
</evidence>
<feature type="binding site" evidence="19">
    <location>
        <position position="265"/>
    </location>
    <ligand>
        <name>Mg(2+)</name>
        <dbReference type="ChEBI" id="CHEBI:18420"/>
        <label>1</label>
    </ligand>
</feature>
<comment type="catalytic activity">
    <reaction evidence="16 17">
        <text>(6S)-5,6,7,8-tetrahydrofolyl-(gamma-L-Glu)(n) + L-glutamate + ATP = (6S)-5,6,7,8-tetrahydrofolyl-(gamma-L-Glu)(n+1) + ADP + phosphate + H(+)</text>
        <dbReference type="Rhea" id="RHEA:10580"/>
        <dbReference type="Rhea" id="RHEA-COMP:14738"/>
        <dbReference type="Rhea" id="RHEA-COMP:14740"/>
        <dbReference type="ChEBI" id="CHEBI:15378"/>
        <dbReference type="ChEBI" id="CHEBI:29985"/>
        <dbReference type="ChEBI" id="CHEBI:30616"/>
        <dbReference type="ChEBI" id="CHEBI:43474"/>
        <dbReference type="ChEBI" id="CHEBI:141005"/>
        <dbReference type="ChEBI" id="CHEBI:456216"/>
        <dbReference type="EC" id="6.3.2.17"/>
    </reaction>
</comment>
<keyword evidence="21" id="KW-1185">Reference proteome</keyword>
<keyword evidence="10 18" id="KW-0547">Nucleotide-binding</keyword>
<comment type="similarity">
    <text evidence="5 17">Belongs to the folylpolyglutamate synthase family.</text>
</comment>
<evidence type="ECO:0000256" key="11">
    <source>
        <dbReference type="ARBA" id="ARBA00022792"/>
    </source>
</evidence>
<dbReference type="PANTHER" id="PTHR11136">
    <property type="entry name" value="FOLYLPOLYGLUTAMATE SYNTHASE-RELATED"/>
    <property type="match status" value="1"/>
</dbReference>
<evidence type="ECO:0000313" key="21">
    <source>
        <dbReference type="Proteomes" id="UP000756346"/>
    </source>
</evidence>
<dbReference type="EMBL" id="JAGTJQ010000011">
    <property type="protein sequence ID" value="KAH7018363.1"/>
    <property type="molecule type" value="Genomic_DNA"/>
</dbReference>
<evidence type="ECO:0000256" key="6">
    <source>
        <dbReference type="ARBA" id="ARBA00022490"/>
    </source>
</evidence>
<proteinExistence type="inferred from homology"/>
<dbReference type="Gene3D" id="3.90.190.20">
    <property type="entry name" value="Mur ligase, C-terminal domain"/>
    <property type="match status" value="1"/>
</dbReference>
<dbReference type="GeneID" id="70185077"/>
<comment type="function">
    <text evidence="17">Catalyzes conversion of folates to polyglutamate derivatives allowing concentration of folate compounds in the cell and the intracellular retention of these cofactors, which are important substrates for most of the folate-dependent enzymes that are involved in one-carbon transfer reactions involved in purine, pyrimidine and amino acid synthesis.</text>
</comment>
<keyword evidence="12 18" id="KW-0067">ATP-binding</keyword>
<evidence type="ECO:0000256" key="19">
    <source>
        <dbReference type="PIRSR" id="PIRSR038895-2"/>
    </source>
</evidence>
<comment type="pathway">
    <text evidence="4 17">Cofactor biosynthesis; tetrahydrofolylpolyglutamate biosynthesis.</text>
</comment>
<comment type="caution">
    <text evidence="20">The sequence shown here is derived from an EMBL/GenBank/DDBJ whole genome shotgun (WGS) entry which is preliminary data.</text>
</comment>
<dbReference type="SUPFAM" id="SSF53623">
    <property type="entry name" value="MurD-like peptide ligases, catalytic domain"/>
    <property type="match status" value="1"/>
</dbReference>
<dbReference type="PIRSF" id="PIRSF038895">
    <property type="entry name" value="FPGS"/>
    <property type="match status" value="1"/>
</dbReference>